<dbReference type="EMBL" id="RKQZ01000001">
    <property type="protein sequence ID" value="RPF20598.1"/>
    <property type="molecule type" value="Genomic_DNA"/>
</dbReference>
<keyword evidence="1" id="KW-0378">Hydrolase</keyword>
<dbReference type="PANTHER" id="PTHR48081:SF8">
    <property type="entry name" value="ALPHA_BETA HYDROLASE FOLD-3 DOMAIN-CONTAINING PROTEIN-RELATED"/>
    <property type="match status" value="1"/>
</dbReference>
<dbReference type="GO" id="GO:0016787">
    <property type="term" value="F:hydrolase activity"/>
    <property type="evidence" value="ECO:0007669"/>
    <property type="project" value="UniProtKB-KW"/>
</dbReference>
<dbReference type="InterPro" id="IPR029058">
    <property type="entry name" value="AB_hydrolase_fold"/>
</dbReference>
<accession>A0A3N4Z3N9</accession>
<organism evidence="3 4">
    <name type="scientific">Myceligenerans xiligouense</name>
    <dbReference type="NCBI Taxonomy" id="253184"/>
    <lineage>
        <taxon>Bacteria</taxon>
        <taxon>Bacillati</taxon>
        <taxon>Actinomycetota</taxon>
        <taxon>Actinomycetes</taxon>
        <taxon>Micrococcales</taxon>
        <taxon>Promicromonosporaceae</taxon>
        <taxon>Myceligenerans</taxon>
    </lineage>
</organism>
<evidence type="ECO:0000313" key="4">
    <source>
        <dbReference type="Proteomes" id="UP000280501"/>
    </source>
</evidence>
<gene>
    <name evidence="3" type="ORF">EDD34_1195</name>
</gene>
<dbReference type="SUPFAM" id="SSF53474">
    <property type="entry name" value="alpha/beta-Hydrolases"/>
    <property type="match status" value="1"/>
</dbReference>
<dbReference type="Pfam" id="PF07859">
    <property type="entry name" value="Abhydrolase_3"/>
    <property type="match status" value="1"/>
</dbReference>
<dbReference type="RefSeq" id="WP_123813744.1">
    <property type="nucleotide sequence ID" value="NZ_RKQZ01000001.1"/>
</dbReference>
<dbReference type="PANTHER" id="PTHR48081">
    <property type="entry name" value="AB HYDROLASE SUPERFAMILY PROTEIN C4A8.06C"/>
    <property type="match status" value="1"/>
</dbReference>
<comment type="caution">
    <text evidence="3">The sequence shown here is derived from an EMBL/GenBank/DDBJ whole genome shotgun (WGS) entry which is preliminary data.</text>
</comment>
<dbReference type="InterPro" id="IPR013094">
    <property type="entry name" value="AB_hydrolase_3"/>
</dbReference>
<sequence length="364" mass="38880">MGRLLGDLVVGAAHVAVLGIGRMPDPVLRRLAGAPHVIDGQSLYPEVRLAQRLGVLRPLPDGGVGETRDRVKLRARIVGARPAVGRVEDLTVPGPRGRVRLRVYQADPDVPPDGVLVWYHGGGWVVGGLSTADPVCRFLARSANLVIVAVRYGLAPEHPFPEGIDDAVAAFRWVKANSRRWRPGLGHLPVAVGGDSAGGNTAAVVANLTRDDAGPGGAGTGGPDFQLMLYPATDATTRYPSSRMFDGYGLPARRVDWYLGRYLTDRRQTTDPRVSPMVTEDLTGVAPAHVLVAGFDVLRDEGLAYAERLREAGVPTSVQVATGHVHAFANATGASRNARRHLARAARITETALARRVPRVRHPA</sequence>
<dbReference type="OrthoDB" id="9803828at2"/>
<reference evidence="3 4" key="1">
    <citation type="submission" date="2018-11" db="EMBL/GenBank/DDBJ databases">
        <title>Sequencing the genomes of 1000 actinobacteria strains.</title>
        <authorList>
            <person name="Klenk H.-P."/>
        </authorList>
    </citation>
    <scope>NUCLEOTIDE SEQUENCE [LARGE SCALE GENOMIC DNA]</scope>
    <source>
        <strain evidence="3 4">DSM 15700</strain>
    </source>
</reference>
<evidence type="ECO:0000256" key="1">
    <source>
        <dbReference type="ARBA" id="ARBA00022801"/>
    </source>
</evidence>
<dbReference type="Proteomes" id="UP000280501">
    <property type="component" value="Unassembled WGS sequence"/>
</dbReference>
<keyword evidence="4" id="KW-1185">Reference proteome</keyword>
<feature type="domain" description="Alpha/beta hydrolase fold-3" evidence="2">
    <location>
        <begin position="116"/>
        <end position="329"/>
    </location>
</feature>
<evidence type="ECO:0000313" key="3">
    <source>
        <dbReference type="EMBL" id="RPF20598.1"/>
    </source>
</evidence>
<name>A0A3N4Z3N9_9MICO</name>
<protein>
    <submittedName>
        <fullName evidence="3">Acetyl esterase</fullName>
    </submittedName>
</protein>
<evidence type="ECO:0000259" key="2">
    <source>
        <dbReference type="Pfam" id="PF07859"/>
    </source>
</evidence>
<dbReference type="AlphaFoldDB" id="A0A3N4Z3N9"/>
<proteinExistence type="predicted"/>
<dbReference type="InterPro" id="IPR050300">
    <property type="entry name" value="GDXG_lipolytic_enzyme"/>
</dbReference>
<dbReference type="Gene3D" id="3.40.50.1820">
    <property type="entry name" value="alpha/beta hydrolase"/>
    <property type="match status" value="1"/>
</dbReference>